<protein>
    <submittedName>
        <fullName evidence="2">PilZ domain-containing protein</fullName>
    </submittedName>
</protein>
<evidence type="ECO:0000313" key="3">
    <source>
        <dbReference type="Proteomes" id="UP001385499"/>
    </source>
</evidence>
<dbReference type="InterPro" id="IPR009875">
    <property type="entry name" value="PilZ_domain"/>
</dbReference>
<sequence>MADNLAVEAVVSVLVIDLEGLTCIDATASSFTKAGCSISSKRVRELSETIGLRVGGLDKMIRGRITKVMDHHAHVSFIFEDKASQEKRKEPRREVRIRARVSDLSGSQMIPCDIVDASKSGCRLDARDLDSLPDEILLHIKKLGLPANGRIVWRAPGCAGVKLDWQFSNRSDIKNADLTKKTSAAGKNKIKTSARLAEAAKAGKARDGAFGLRR</sequence>
<evidence type="ECO:0000259" key="1">
    <source>
        <dbReference type="Pfam" id="PF07238"/>
    </source>
</evidence>
<gene>
    <name evidence="2" type="ORF">V6575_05155</name>
</gene>
<dbReference type="SUPFAM" id="SSF141371">
    <property type="entry name" value="PilZ domain-like"/>
    <property type="match status" value="1"/>
</dbReference>
<dbReference type="EMBL" id="JBAKIA010000002">
    <property type="protein sequence ID" value="MEJ8473466.1"/>
    <property type="molecule type" value="Genomic_DNA"/>
</dbReference>
<name>A0ABU8TH44_9HYPH</name>
<dbReference type="RefSeq" id="WP_340273046.1">
    <property type="nucleotide sequence ID" value="NZ_JBAKIA010000002.1"/>
</dbReference>
<organism evidence="2 3">
    <name type="scientific">Roseibium algae</name>
    <dbReference type="NCBI Taxonomy" id="3123038"/>
    <lineage>
        <taxon>Bacteria</taxon>
        <taxon>Pseudomonadati</taxon>
        <taxon>Pseudomonadota</taxon>
        <taxon>Alphaproteobacteria</taxon>
        <taxon>Hyphomicrobiales</taxon>
        <taxon>Stappiaceae</taxon>
        <taxon>Roseibium</taxon>
    </lineage>
</organism>
<comment type="caution">
    <text evidence="2">The sequence shown here is derived from an EMBL/GenBank/DDBJ whole genome shotgun (WGS) entry which is preliminary data.</text>
</comment>
<dbReference type="Pfam" id="PF07238">
    <property type="entry name" value="PilZ"/>
    <property type="match status" value="1"/>
</dbReference>
<reference evidence="2 3" key="1">
    <citation type="submission" date="2024-02" db="EMBL/GenBank/DDBJ databases">
        <title>Roseibium algae sp. nov., isolated from marine alga (Grateloupia sp.), showing potential in myo-inositol conversion.</title>
        <authorList>
            <person name="Wang Y."/>
        </authorList>
    </citation>
    <scope>NUCLEOTIDE SEQUENCE [LARGE SCALE GENOMIC DNA]</scope>
    <source>
        <strain evidence="2 3">H3510</strain>
    </source>
</reference>
<dbReference type="Proteomes" id="UP001385499">
    <property type="component" value="Unassembled WGS sequence"/>
</dbReference>
<evidence type="ECO:0000313" key="2">
    <source>
        <dbReference type="EMBL" id="MEJ8473466.1"/>
    </source>
</evidence>
<feature type="domain" description="PilZ" evidence="1">
    <location>
        <begin position="86"/>
        <end position="168"/>
    </location>
</feature>
<proteinExistence type="predicted"/>
<accession>A0ABU8TH44</accession>
<keyword evidence="3" id="KW-1185">Reference proteome</keyword>
<dbReference type="Gene3D" id="2.40.10.220">
    <property type="entry name" value="predicted glycosyltransferase like domains"/>
    <property type="match status" value="1"/>
</dbReference>